<evidence type="ECO:0000256" key="1">
    <source>
        <dbReference type="ARBA" id="ARBA00004533"/>
    </source>
</evidence>
<evidence type="ECO:0000313" key="7">
    <source>
        <dbReference type="EMBL" id="MBB5206777.1"/>
    </source>
</evidence>
<dbReference type="AlphaFoldDB" id="A0A7W8D4Z6"/>
<reference evidence="7 8" key="1">
    <citation type="submission" date="2020-08" db="EMBL/GenBank/DDBJ databases">
        <title>Genomic Encyclopedia of Type Strains, Phase IV (KMG-IV): sequencing the most valuable type-strain genomes for metagenomic binning, comparative biology and taxonomic classification.</title>
        <authorList>
            <person name="Goeker M."/>
        </authorList>
    </citation>
    <scope>NUCLEOTIDE SEQUENCE [LARGE SCALE GENOMIC DNA]</scope>
    <source>
        <strain evidence="7 8">DSM 24163</strain>
    </source>
</reference>
<dbReference type="GO" id="GO:0009247">
    <property type="term" value="P:glycolipid biosynthetic process"/>
    <property type="evidence" value="ECO:0007669"/>
    <property type="project" value="UniProtKB-ARBA"/>
</dbReference>
<dbReference type="RefSeq" id="WP_183959073.1">
    <property type="nucleotide sequence ID" value="NZ_JACHHP010000001.1"/>
</dbReference>
<comment type="subcellular location">
    <subcellularLocation>
        <location evidence="1">Cell inner membrane</location>
    </subcellularLocation>
</comment>
<sequence>MTAQARHWSQIGEATSVSGIWFLYGVHRVLGRWPFRVCLAPVVLYYWLRHGLARRASLQYLQRVEASTGALGHVPRLRHTLRHLFGFADTMLDKLLATAGRYPMDRVRFEGREAMHAQLVGGRGALILTAHIGCLELCQVLARYHRDFRVNALIHTAHAERYNRIIRRLDPESRITLIQVTEISPATAMMLAEKIAAGEFVAIAGDRVPVRGGRVARAEFLGHSAPFPVGPYVLASVLECPVYTMSCTHAHDGYTVRFAPFCERIALVRREREAEFARQAANFARWLQTRLAEAPYDWFNFFPFWDQASDDVRHS</sequence>
<dbReference type="PANTHER" id="PTHR30606:SF9">
    <property type="entry name" value="LIPID A BIOSYNTHESIS LAUROYLTRANSFERASE"/>
    <property type="match status" value="1"/>
</dbReference>
<evidence type="ECO:0000256" key="6">
    <source>
        <dbReference type="ARBA" id="ARBA00023315"/>
    </source>
</evidence>
<dbReference type="PANTHER" id="PTHR30606">
    <property type="entry name" value="LIPID A BIOSYNTHESIS LAUROYL ACYLTRANSFERASE"/>
    <property type="match status" value="1"/>
</dbReference>
<dbReference type="Proteomes" id="UP000521199">
    <property type="component" value="Unassembled WGS sequence"/>
</dbReference>
<dbReference type="PIRSF" id="PIRSF028561">
    <property type="entry name" value="Ac_Trasf"/>
    <property type="match status" value="1"/>
</dbReference>
<dbReference type="InterPro" id="IPR004960">
    <property type="entry name" value="LipA_acyltrans"/>
</dbReference>
<dbReference type="GO" id="GO:0005886">
    <property type="term" value="C:plasma membrane"/>
    <property type="evidence" value="ECO:0007669"/>
    <property type="project" value="UniProtKB-SubCell"/>
</dbReference>
<dbReference type="CDD" id="cd07984">
    <property type="entry name" value="LPLAT_LABLAT-like"/>
    <property type="match status" value="1"/>
</dbReference>
<accession>A0A7W8D4Z6</accession>
<evidence type="ECO:0000256" key="5">
    <source>
        <dbReference type="ARBA" id="ARBA00023136"/>
    </source>
</evidence>
<proteinExistence type="predicted"/>
<dbReference type="InterPro" id="IPR014548">
    <property type="entry name" value="Ac_Trasf"/>
</dbReference>
<evidence type="ECO:0000256" key="2">
    <source>
        <dbReference type="ARBA" id="ARBA00022475"/>
    </source>
</evidence>
<keyword evidence="3" id="KW-0997">Cell inner membrane</keyword>
<keyword evidence="2" id="KW-1003">Cell membrane</keyword>
<dbReference type="Pfam" id="PF03279">
    <property type="entry name" value="Lip_A_acyltrans"/>
    <property type="match status" value="1"/>
</dbReference>
<keyword evidence="4 7" id="KW-0808">Transferase</keyword>
<dbReference type="GO" id="GO:0016746">
    <property type="term" value="F:acyltransferase activity"/>
    <property type="evidence" value="ECO:0007669"/>
    <property type="project" value="UniProtKB-KW"/>
</dbReference>
<dbReference type="EMBL" id="JACHHP010000001">
    <property type="protein sequence ID" value="MBB5206777.1"/>
    <property type="molecule type" value="Genomic_DNA"/>
</dbReference>
<protein>
    <submittedName>
        <fullName evidence="7">Putative LPLAT superfamily acyltransferase</fullName>
    </submittedName>
</protein>
<keyword evidence="5" id="KW-0472">Membrane</keyword>
<evidence type="ECO:0000313" key="8">
    <source>
        <dbReference type="Proteomes" id="UP000521199"/>
    </source>
</evidence>
<name>A0A7W8D4Z6_9GAMM</name>
<keyword evidence="6 7" id="KW-0012">Acyltransferase</keyword>
<evidence type="ECO:0000256" key="4">
    <source>
        <dbReference type="ARBA" id="ARBA00022679"/>
    </source>
</evidence>
<gene>
    <name evidence="7" type="ORF">HNQ52_000293</name>
</gene>
<keyword evidence="8" id="KW-1185">Reference proteome</keyword>
<evidence type="ECO:0000256" key="3">
    <source>
        <dbReference type="ARBA" id="ARBA00022519"/>
    </source>
</evidence>
<organism evidence="7 8">
    <name type="scientific">Chiayiivirga flava</name>
    <dbReference type="NCBI Taxonomy" id="659595"/>
    <lineage>
        <taxon>Bacteria</taxon>
        <taxon>Pseudomonadati</taxon>
        <taxon>Pseudomonadota</taxon>
        <taxon>Gammaproteobacteria</taxon>
        <taxon>Lysobacterales</taxon>
        <taxon>Lysobacteraceae</taxon>
        <taxon>Chiayiivirga</taxon>
    </lineage>
</organism>
<comment type="caution">
    <text evidence="7">The sequence shown here is derived from an EMBL/GenBank/DDBJ whole genome shotgun (WGS) entry which is preliminary data.</text>
</comment>